<feature type="compositionally biased region" description="Low complexity" evidence="1">
    <location>
        <begin position="93"/>
        <end position="129"/>
    </location>
</feature>
<evidence type="ECO:0000313" key="2">
    <source>
        <dbReference type="EMBL" id="CAJ38206.1"/>
    </source>
</evidence>
<proteinExistence type="predicted"/>
<evidence type="ECO:0000256" key="1">
    <source>
        <dbReference type="SAM" id="MobiDB-lite"/>
    </source>
</evidence>
<feature type="compositionally biased region" description="Gly residues" evidence="1">
    <location>
        <begin position="82"/>
        <end position="92"/>
    </location>
</feature>
<dbReference type="eggNOG" id="arCOG12540">
    <property type="taxonomic scope" value="Archaea"/>
</dbReference>
<sequence length="380" mass="40066">MKTRKMLMLAIMLTVLMAGITISVFADADTNKNANKNSDKKAENNSGKNSGNGNSNGNSNNNSNSNGNSNGNSNNNSNSNGIGNGNSNGNGNGNSNSNSTNNSNSNNNGNSGNGELKTHSNNGAGNSSGQQNDKAQPGKSDKIKVGNLHKPVKNGTGSSAGVSATAPVISGMPAADQKGQKEKVKADKALADHKIKASVKHLNIYIKLVSKSKLSDSEKALLISQAEENLAWFMQMNQDVQTATMPELVHNIATDVDMHSDILESDIKRNAGLLTSDSIDQKIAAARDVSALAEQKIAAAGLDADTTLKLNRLLADYNGHIDAAAQHTEAAKANFNNITSPVDSDHYYNAGYAELQQAEKELNLAYADLKELYRILLGAR</sequence>
<dbReference type="Proteomes" id="UP000000663">
    <property type="component" value="Chromosome"/>
</dbReference>
<dbReference type="KEGG" id="rci:RRC516"/>
<reference evidence="2 3" key="1">
    <citation type="journal article" date="2006" name="Science">
        <title>Genome of rice cluster I archaea -- the key methane producers in the rice rhizosphere.</title>
        <authorList>
            <person name="Erkel C."/>
            <person name="Kube M."/>
            <person name="Reinhardt R."/>
            <person name="Liesack W."/>
        </authorList>
    </citation>
    <scope>NUCLEOTIDE SEQUENCE [LARGE SCALE GENOMIC DNA]</scope>
    <source>
        <strain evidence="3">DSM 22066 / NBRC 105507 / MRE50</strain>
    </source>
</reference>
<dbReference type="STRING" id="351160.RRC516"/>
<dbReference type="PATRIC" id="fig|351160.9.peg.64"/>
<accession>Q0W087</accession>
<organism evidence="2 3">
    <name type="scientific">Methanocella arvoryzae (strain DSM 22066 / NBRC 105507 / MRE50)</name>
    <dbReference type="NCBI Taxonomy" id="351160"/>
    <lineage>
        <taxon>Archaea</taxon>
        <taxon>Methanobacteriati</taxon>
        <taxon>Methanobacteriota</taxon>
        <taxon>Stenosarchaea group</taxon>
        <taxon>Methanomicrobia</taxon>
        <taxon>Methanocellales</taxon>
        <taxon>Methanocellaceae</taxon>
        <taxon>Methanocella</taxon>
    </lineage>
</organism>
<feature type="compositionally biased region" description="Low complexity" evidence="1">
    <location>
        <begin position="44"/>
        <end position="81"/>
    </location>
</feature>
<gene>
    <name evidence="2" type="ORF">RRC516</name>
</gene>
<name>Q0W087_METAR</name>
<evidence type="ECO:0000313" key="3">
    <source>
        <dbReference type="Proteomes" id="UP000000663"/>
    </source>
</evidence>
<dbReference type="EMBL" id="AM114193">
    <property type="protein sequence ID" value="CAJ38206.1"/>
    <property type="molecule type" value="Genomic_DNA"/>
</dbReference>
<keyword evidence="3" id="KW-1185">Reference proteome</keyword>
<dbReference type="AlphaFoldDB" id="Q0W087"/>
<protein>
    <submittedName>
        <fullName evidence="2">Uncharacterized protein</fullName>
    </submittedName>
</protein>
<feature type="region of interest" description="Disordered" evidence="1">
    <location>
        <begin position="30"/>
        <end position="164"/>
    </location>
</feature>